<evidence type="ECO:0000256" key="2">
    <source>
        <dbReference type="ARBA" id="ARBA00022801"/>
    </source>
</evidence>
<keyword evidence="6" id="KW-1133">Transmembrane helix</keyword>
<dbReference type="InterPro" id="IPR008979">
    <property type="entry name" value="Galactose-bd-like_sf"/>
</dbReference>
<sequence>MKGDTQRRRSNVTEKVDNQAEENKYKSKMGLGRYMFRRYSLLKIVFIVGVVYFAVKVWQVLGVPNISNELPPPERKAEVIKWKYSKNSQGLTEMSFQEIINTIKSKQVQKFSRPLTDDEVNTIAKVKGAKLKDLNKVYESSGSLKFKNGRFLLEGKPLRILSGAMHYFRVMPEYWEDRMQKMKDCGLNALETYVAWNLHEDEPGQFNFGGILNIRKYIQTAKKVGLHVILRPGPYICSEWDFGGMPAWLLQDPTMKVRSDHPDYMKAVEKYLGMLIPEIVDLQYSKGGPIIAVQIENEFGSYSSDVGHLKFIKQELVKNGIVEMFFISDGIVNDKSGFQVAPFYDEALPTANFMKYGLGEALFEQIKSISPHFPLVVMEFWSGWFDHWGQPHANPSTKYFASDLESLLQMGASVNFYMFHGGTNFGFMAGANWFNTSTYKSDVTSYDYIAPLNEAGDITPKYEIIRELIRRYEVIPKGLPDLPDLPAISVKGNYGKVVIDQFMQMEDMINSVKPIKMDKPVPMEMLDLGEGTGQNYGFILYRTVIKQGTKLKFTRPVKDRVHVMLNGVEVGLFTWSSSFWEVKVTQDKVTDDNILDILVENHGRVNYVHQGFNRFNEEHKGITGEVLWDGQPIRNWQAYPLQFTEDDMERFNESSKWKIFANWKGITSLYRGTLNINGTPKDTFLNMKGWKKGVAFINGFNLGRYWDEGPQKTLYVPAPVLKPGDNKVVIFELHKASHSIMFEDTPILGAKSSCRYWH</sequence>
<reference evidence="10" key="1">
    <citation type="journal article" date="2019" name="bioRxiv">
        <title>The Genome of the Zebra Mussel, Dreissena polymorpha: A Resource for Invasive Species Research.</title>
        <authorList>
            <person name="McCartney M.A."/>
            <person name="Auch B."/>
            <person name="Kono T."/>
            <person name="Mallez S."/>
            <person name="Zhang Y."/>
            <person name="Obille A."/>
            <person name="Becker A."/>
            <person name="Abrahante J.E."/>
            <person name="Garbe J."/>
            <person name="Badalamenti J.P."/>
            <person name="Herman A."/>
            <person name="Mangelson H."/>
            <person name="Liachko I."/>
            <person name="Sullivan S."/>
            <person name="Sone E.D."/>
            <person name="Koren S."/>
            <person name="Silverstein K.A.T."/>
            <person name="Beckman K.B."/>
            <person name="Gohl D.M."/>
        </authorList>
    </citation>
    <scope>NUCLEOTIDE SEQUENCE</scope>
    <source>
        <strain evidence="10">Duluth1</strain>
        <tissue evidence="10">Whole animal</tissue>
    </source>
</reference>
<organism evidence="10 11">
    <name type="scientific">Dreissena polymorpha</name>
    <name type="common">Zebra mussel</name>
    <name type="synonym">Mytilus polymorpha</name>
    <dbReference type="NCBI Taxonomy" id="45954"/>
    <lineage>
        <taxon>Eukaryota</taxon>
        <taxon>Metazoa</taxon>
        <taxon>Spiralia</taxon>
        <taxon>Lophotrochozoa</taxon>
        <taxon>Mollusca</taxon>
        <taxon>Bivalvia</taxon>
        <taxon>Autobranchia</taxon>
        <taxon>Heteroconchia</taxon>
        <taxon>Euheterodonta</taxon>
        <taxon>Imparidentia</taxon>
        <taxon>Neoheterodontei</taxon>
        <taxon>Myida</taxon>
        <taxon>Dreissenoidea</taxon>
        <taxon>Dreissenidae</taxon>
        <taxon>Dreissena</taxon>
    </lineage>
</organism>
<dbReference type="Gene3D" id="2.60.120.260">
    <property type="entry name" value="Galactose-binding domain-like"/>
    <property type="match status" value="2"/>
</dbReference>
<comment type="caution">
    <text evidence="10">The sequence shown here is derived from an EMBL/GenBank/DDBJ whole genome shotgun (WGS) entry which is preliminary data.</text>
</comment>
<evidence type="ECO:0000259" key="9">
    <source>
        <dbReference type="Pfam" id="PF21467"/>
    </source>
</evidence>
<keyword evidence="3 4" id="KW-0326">Glycosidase</keyword>
<dbReference type="InterPro" id="IPR048912">
    <property type="entry name" value="BetaGal1-like_ABD1"/>
</dbReference>
<evidence type="ECO:0000256" key="1">
    <source>
        <dbReference type="ARBA" id="ARBA00009809"/>
    </source>
</evidence>
<keyword evidence="6" id="KW-0812">Transmembrane</keyword>
<dbReference type="EC" id="3.2.1.23" evidence="4"/>
<evidence type="ECO:0000259" key="7">
    <source>
        <dbReference type="Pfam" id="PF01301"/>
    </source>
</evidence>
<accession>A0A9D3YMI0</accession>
<evidence type="ECO:0000313" key="10">
    <source>
        <dbReference type="EMBL" id="KAH3703537.1"/>
    </source>
</evidence>
<dbReference type="Proteomes" id="UP000828390">
    <property type="component" value="Unassembled WGS sequence"/>
</dbReference>
<feature type="domain" description="Beta-galactosidase 1-like first all-beta" evidence="8">
    <location>
        <begin position="533"/>
        <end position="642"/>
    </location>
</feature>
<evidence type="ECO:0000259" key="8">
    <source>
        <dbReference type="Pfam" id="PF21317"/>
    </source>
</evidence>
<comment type="catalytic activity">
    <reaction evidence="4">
        <text>Hydrolysis of terminal non-reducing beta-D-galactose residues in beta-D-galactosides.</text>
        <dbReference type="EC" id="3.2.1.23"/>
    </reaction>
</comment>
<keyword evidence="6" id="KW-0472">Membrane</keyword>
<name>A0A9D3YMI0_DREPO</name>
<dbReference type="SUPFAM" id="SSF51445">
    <property type="entry name" value="(Trans)glycosidases"/>
    <property type="match status" value="1"/>
</dbReference>
<dbReference type="EMBL" id="JAIWYP010000015">
    <property type="protein sequence ID" value="KAH3703537.1"/>
    <property type="molecule type" value="Genomic_DNA"/>
</dbReference>
<dbReference type="Pfam" id="PF01301">
    <property type="entry name" value="Glyco_hydro_35"/>
    <property type="match status" value="1"/>
</dbReference>
<dbReference type="Gene3D" id="3.20.20.80">
    <property type="entry name" value="Glycosidases"/>
    <property type="match status" value="1"/>
</dbReference>
<feature type="transmembrane region" description="Helical" evidence="6">
    <location>
        <begin position="41"/>
        <end position="61"/>
    </location>
</feature>
<evidence type="ECO:0000256" key="5">
    <source>
        <dbReference type="RuleBase" id="RU003679"/>
    </source>
</evidence>
<proteinExistence type="inferred from homology"/>
<dbReference type="GO" id="GO:0004565">
    <property type="term" value="F:beta-galactosidase activity"/>
    <property type="evidence" value="ECO:0007669"/>
    <property type="project" value="UniProtKB-EC"/>
</dbReference>
<evidence type="ECO:0000256" key="3">
    <source>
        <dbReference type="ARBA" id="ARBA00023295"/>
    </source>
</evidence>
<dbReference type="PRINTS" id="PR00742">
    <property type="entry name" value="GLHYDRLASE35"/>
</dbReference>
<dbReference type="PROSITE" id="PS01182">
    <property type="entry name" value="GLYCOSYL_HYDROL_F35"/>
    <property type="match status" value="1"/>
</dbReference>
<dbReference type="InterPro" id="IPR017853">
    <property type="entry name" value="GH"/>
</dbReference>
<comment type="similarity">
    <text evidence="1 5">Belongs to the glycosyl hydrolase 35 family.</text>
</comment>
<evidence type="ECO:0000256" key="4">
    <source>
        <dbReference type="RuleBase" id="RU000675"/>
    </source>
</evidence>
<dbReference type="InterPro" id="IPR019801">
    <property type="entry name" value="Glyco_hydro_35_CS"/>
</dbReference>
<keyword evidence="11" id="KW-1185">Reference proteome</keyword>
<evidence type="ECO:0000313" key="11">
    <source>
        <dbReference type="Proteomes" id="UP000828390"/>
    </source>
</evidence>
<evidence type="ECO:0000256" key="6">
    <source>
        <dbReference type="SAM" id="Phobius"/>
    </source>
</evidence>
<dbReference type="AlphaFoldDB" id="A0A9D3YMI0"/>
<feature type="domain" description="Beta-galactosidase galactose-binding" evidence="9">
    <location>
        <begin position="669"/>
        <end position="726"/>
    </location>
</feature>
<dbReference type="Pfam" id="PF21317">
    <property type="entry name" value="BetaGal_ABD_1"/>
    <property type="match status" value="1"/>
</dbReference>
<dbReference type="PANTHER" id="PTHR23421">
    <property type="entry name" value="BETA-GALACTOSIDASE RELATED"/>
    <property type="match status" value="1"/>
</dbReference>
<dbReference type="InterPro" id="IPR001944">
    <property type="entry name" value="Glycoside_Hdrlase_35"/>
</dbReference>
<dbReference type="Pfam" id="PF21467">
    <property type="entry name" value="BetaGal_gal-bd"/>
    <property type="match status" value="1"/>
</dbReference>
<dbReference type="FunFam" id="3.20.20.80:FF:000115">
    <property type="entry name" value="Beta-galactosidase"/>
    <property type="match status" value="1"/>
</dbReference>
<dbReference type="InterPro" id="IPR031330">
    <property type="entry name" value="Gly_Hdrlase_35_cat"/>
</dbReference>
<reference evidence="10" key="2">
    <citation type="submission" date="2020-11" db="EMBL/GenBank/DDBJ databases">
        <authorList>
            <person name="McCartney M.A."/>
            <person name="Auch B."/>
            <person name="Kono T."/>
            <person name="Mallez S."/>
            <person name="Becker A."/>
            <person name="Gohl D.M."/>
            <person name="Silverstein K.A.T."/>
            <person name="Koren S."/>
            <person name="Bechman K.B."/>
            <person name="Herman A."/>
            <person name="Abrahante J.E."/>
            <person name="Garbe J."/>
        </authorList>
    </citation>
    <scope>NUCLEOTIDE SEQUENCE</scope>
    <source>
        <strain evidence="10">Duluth1</strain>
        <tissue evidence="10">Whole animal</tissue>
    </source>
</reference>
<feature type="domain" description="Glycoside hydrolase 35 catalytic" evidence="7">
    <location>
        <begin position="151"/>
        <end position="471"/>
    </location>
</feature>
<dbReference type="InterPro" id="IPR048913">
    <property type="entry name" value="BetaGal_gal-bd"/>
</dbReference>
<dbReference type="GO" id="GO:0005975">
    <property type="term" value="P:carbohydrate metabolic process"/>
    <property type="evidence" value="ECO:0007669"/>
    <property type="project" value="InterPro"/>
</dbReference>
<gene>
    <name evidence="10" type="ORF">DPMN_078574</name>
</gene>
<dbReference type="FunFam" id="2.60.120.260:FF:000049">
    <property type="entry name" value="Beta-galactosidase"/>
    <property type="match status" value="1"/>
</dbReference>
<keyword evidence="2 4" id="KW-0378">Hydrolase</keyword>
<dbReference type="SUPFAM" id="SSF49785">
    <property type="entry name" value="Galactose-binding domain-like"/>
    <property type="match status" value="1"/>
</dbReference>
<protein>
    <recommendedName>
        <fullName evidence="4">Beta-galactosidase</fullName>
        <ecNumber evidence="4">3.2.1.23</ecNumber>
    </recommendedName>
</protein>